<accession>A0A6J8B5M1</accession>
<evidence type="ECO:0000256" key="5">
    <source>
        <dbReference type="ARBA" id="ARBA00022692"/>
    </source>
</evidence>
<keyword evidence="11" id="KW-0443">Lipid metabolism</keyword>
<dbReference type="Pfam" id="PF01764">
    <property type="entry name" value="Lipase_3"/>
    <property type="match status" value="1"/>
</dbReference>
<evidence type="ECO:0000256" key="15">
    <source>
        <dbReference type="SAM" id="MobiDB-lite"/>
    </source>
</evidence>
<dbReference type="Gene3D" id="3.40.50.1820">
    <property type="entry name" value="alpha/beta hydrolase"/>
    <property type="match status" value="1"/>
</dbReference>
<feature type="transmembrane region" description="Helical" evidence="16">
    <location>
        <begin position="18"/>
        <end position="43"/>
    </location>
</feature>
<evidence type="ECO:0000256" key="10">
    <source>
        <dbReference type="ARBA" id="ARBA00022989"/>
    </source>
</evidence>
<dbReference type="Proteomes" id="UP000507470">
    <property type="component" value="Unassembled WGS sequence"/>
</dbReference>
<evidence type="ECO:0000256" key="1">
    <source>
        <dbReference type="ARBA" id="ARBA00001913"/>
    </source>
</evidence>
<evidence type="ECO:0000256" key="4">
    <source>
        <dbReference type="ARBA" id="ARBA00022553"/>
    </source>
</evidence>
<dbReference type="PANTHER" id="PTHR45792">
    <property type="entry name" value="DIACYLGLYCEROL LIPASE HOMOLOG-RELATED"/>
    <property type="match status" value="1"/>
</dbReference>
<evidence type="ECO:0000259" key="17">
    <source>
        <dbReference type="Pfam" id="PF01764"/>
    </source>
</evidence>
<dbReference type="GO" id="GO:0004806">
    <property type="term" value="F:triacylglycerol lipase activity"/>
    <property type="evidence" value="ECO:0007669"/>
    <property type="project" value="TreeGrafter"/>
</dbReference>
<feature type="transmembrane region" description="Helical" evidence="16">
    <location>
        <begin position="133"/>
        <end position="160"/>
    </location>
</feature>
<comment type="cofactor">
    <cofactor evidence="1">
        <name>Ca(2+)</name>
        <dbReference type="ChEBI" id="CHEBI:29108"/>
    </cofactor>
</comment>
<evidence type="ECO:0000256" key="9">
    <source>
        <dbReference type="ARBA" id="ARBA00022963"/>
    </source>
</evidence>
<dbReference type="CDD" id="cd00519">
    <property type="entry name" value="Lipase_3"/>
    <property type="match status" value="1"/>
</dbReference>
<dbReference type="InterPro" id="IPR029058">
    <property type="entry name" value="AB_hydrolase_fold"/>
</dbReference>
<proteinExistence type="predicted"/>
<keyword evidence="5 16" id="KW-0812">Transmembrane</keyword>
<dbReference type="SUPFAM" id="SSF53474">
    <property type="entry name" value="alpha/beta-Hydrolases"/>
    <property type="match status" value="1"/>
</dbReference>
<keyword evidence="19" id="KW-1185">Reference proteome</keyword>
<feature type="region of interest" description="Disordered" evidence="15">
    <location>
        <begin position="682"/>
        <end position="805"/>
    </location>
</feature>
<keyword evidence="12 16" id="KW-0472">Membrane</keyword>
<keyword evidence="6" id="KW-0479">Metal-binding</keyword>
<feature type="compositionally biased region" description="Polar residues" evidence="15">
    <location>
        <begin position="795"/>
        <end position="805"/>
    </location>
</feature>
<evidence type="ECO:0000256" key="11">
    <source>
        <dbReference type="ARBA" id="ARBA00023098"/>
    </source>
</evidence>
<evidence type="ECO:0000256" key="2">
    <source>
        <dbReference type="ARBA" id="ARBA00004651"/>
    </source>
</evidence>
<reference evidence="18 19" key="1">
    <citation type="submission" date="2020-06" db="EMBL/GenBank/DDBJ databases">
        <authorList>
            <person name="Li R."/>
            <person name="Bekaert M."/>
        </authorList>
    </citation>
    <scope>NUCLEOTIDE SEQUENCE [LARGE SCALE GENOMIC DNA]</scope>
    <source>
        <strain evidence="18">Wild</strain>
        <strain evidence="19">wild</strain>
    </source>
</reference>
<dbReference type="GO" id="GO:0022008">
    <property type="term" value="P:neurogenesis"/>
    <property type="evidence" value="ECO:0007669"/>
    <property type="project" value="TreeGrafter"/>
</dbReference>
<keyword evidence="8" id="KW-0106">Calcium</keyword>
<dbReference type="GO" id="GO:0019369">
    <property type="term" value="P:arachidonate metabolic process"/>
    <property type="evidence" value="ECO:0007669"/>
    <property type="project" value="TreeGrafter"/>
</dbReference>
<evidence type="ECO:0000256" key="3">
    <source>
        <dbReference type="ARBA" id="ARBA00022475"/>
    </source>
</evidence>
<feature type="domain" description="Fungal lipase-type" evidence="17">
    <location>
        <begin position="395"/>
        <end position="470"/>
    </location>
</feature>
<gene>
    <name evidence="18" type="ORF">MCOR_14816</name>
</gene>
<dbReference type="InterPro" id="IPR002921">
    <property type="entry name" value="Fungal_lipase-type"/>
</dbReference>
<dbReference type="OrthoDB" id="438440at2759"/>
<evidence type="ECO:0000256" key="6">
    <source>
        <dbReference type="ARBA" id="ARBA00022723"/>
    </source>
</evidence>
<dbReference type="AlphaFoldDB" id="A0A6J8B5M1"/>
<feature type="transmembrane region" description="Helical" evidence="16">
    <location>
        <begin position="99"/>
        <end position="121"/>
    </location>
</feature>
<feature type="transmembrane region" description="Helical" evidence="16">
    <location>
        <begin position="288"/>
        <end position="310"/>
    </location>
</feature>
<sequence>MPGLIAFGRKWGIGSDDFVFPGILEIFCRVIWLIFMSVVYNLHQDAFIRCTGGSYLQIYCIGILVVMCVCIISTCVIVFISSRGSIMNAQPRRKFVKVLYVRSVLAIVEIVWNILGSYWAFGMKTTCEHSVELAVKITVIVFWILAVTVFIAFLFVFGILGGSKKSHHEGLYSKESGASSSAINKWEKRFKIICCCLAGSEKNTGAFNAISQLLADYFKDVDLVPTDIAAGLILVHKDQEKQISDLPCISYDTFTNGAARSNGQASTSTEECNVKPKPWMTTKMMFHYMRYASASYGWPFYIFTNLFTGICRLCKHMRCCSCCLPENQVHFDNCCQCNTATIKRLTGLDQFDLVYAGYHNRVGLDQFDLVYADYHNRIFEIPFYVAIDKEKQSVVVAIRGTLSLKDAITDMSADSECLECEGLIGCVAHKGILQAAQYVKKTLEEKHILEDAFDRAQGSKLVITGHSLGADQQTNNRKDMITRLSIWSMYDLKEKTLTAIRNSHSPKFRTLASGAWEVLCGCFISDSTATERLLGRGVTNIGNNDIEEALQNVSMAREKLKITHPPMYPPGQILHVLEVEGGRACCGTPSFYAEWSRAEDFVKEIILSPDMVTDHIPDNLMTALEQLSDKDFTPKQRKSQEEESCSADSTPKLEFEQMLKTMYGRCLQLPVNYIIPKNDLQSTVDDSHASTKVLQEERQYKKKSPKSRKPTERKTAQKRRPPKSSSPAERKTAQERHPPKSRSHTERKTAQEKSRSPTERKTAKERSPPKSKSPTKRKTAQKRHPPKSRSPAEIKTSQENPASKL</sequence>
<feature type="compositionally biased region" description="Basic and acidic residues" evidence="15">
    <location>
        <begin position="728"/>
        <end position="768"/>
    </location>
</feature>
<keyword evidence="4" id="KW-0597">Phosphoprotein</keyword>
<dbReference type="GO" id="GO:0005737">
    <property type="term" value="C:cytoplasm"/>
    <property type="evidence" value="ECO:0007669"/>
    <property type="project" value="TreeGrafter"/>
</dbReference>
<evidence type="ECO:0000256" key="7">
    <source>
        <dbReference type="ARBA" id="ARBA00022801"/>
    </source>
</evidence>
<evidence type="ECO:0000256" key="8">
    <source>
        <dbReference type="ARBA" id="ARBA00022837"/>
    </source>
</evidence>
<keyword evidence="7 18" id="KW-0378">Hydrolase</keyword>
<dbReference type="GO" id="GO:0005886">
    <property type="term" value="C:plasma membrane"/>
    <property type="evidence" value="ECO:0007669"/>
    <property type="project" value="UniProtKB-SubCell"/>
</dbReference>
<evidence type="ECO:0000256" key="16">
    <source>
        <dbReference type="SAM" id="Phobius"/>
    </source>
</evidence>
<evidence type="ECO:0000313" key="18">
    <source>
        <dbReference type="EMBL" id="CAC5378640.1"/>
    </source>
</evidence>
<dbReference type="GO" id="GO:0046872">
    <property type="term" value="F:metal ion binding"/>
    <property type="evidence" value="ECO:0007669"/>
    <property type="project" value="UniProtKB-KW"/>
</dbReference>
<keyword evidence="10 16" id="KW-1133">Transmembrane helix</keyword>
<evidence type="ECO:0000256" key="12">
    <source>
        <dbReference type="ARBA" id="ARBA00023136"/>
    </source>
</evidence>
<name>A0A6J8B5M1_MYTCO</name>
<evidence type="ECO:0000313" key="19">
    <source>
        <dbReference type="Proteomes" id="UP000507470"/>
    </source>
</evidence>
<dbReference type="PANTHER" id="PTHR45792:SF2">
    <property type="entry name" value="DIACYLGLYCEROL LIPASE-BETA"/>
    <property type="match status" value="1"/>
</dbReference>
<dbReference type="EMBL" id="CACVKT020002586">
    <property type="protein sequence ID" value="CAC5378640.1"/>
    <property type="molecule type" value="Genomic_DNA"/>
</dbReference>
<feature type="compositionally biased region" description="Basic and acidic residues" evidence="15">
    <location>
        <begin position="685"/>
        <end position="699"/>
    </location>
</feature>
<evidence type="ECO:0000256" key="14">
    <source>
        <dbReference type="ARBA" id="ARBA00026104"/>
    </source>
</evidence>
<feature type="compositionally biased region" description="Basic residues" evidence="15">
    <location>
        <begin position="773"/>
        <end position="787"/>
    </location>
</feature>
<dbReference type="EC" id="3.1.1.116" evidence="14"/>
<keyword evidence="3" id="KW-1003">Cell membrane</keyword>
<dbReference type="GO" id="GO:0046340">
    <property type="term" value="P:diacylglycerol catabolic process"/>
    <property type="evidence" value="ECO:0007669"/>
    <property type="project" value="TreeGrafter"/>
</dbReference>
<keyword evidence="9" id="KW-0442">Lipid degradation</keyword>
<feature type="transmembrane region" description="Helical" evidence="16">
    <location>
        <begin position="55"/>
        <end position="79"/>
    </location>
</feature>
<dbReference type="InterPro" id="IPR052214">
    <property type="entry name" value="DAG_Lipase-Related"/>
</dbReference>
<evidence type="ECO:0000256" key="13">
    <source>
        <dbReference type="ARBA" id="ARBA00024531"/>
    </source>
</evidence>
<organism evidence="18 19">
    <name type="scientific">Mytilus coruscus</name>
    <name type="common">Sea mussel</name>
    <dbReference type="NCBI Taxonomy" id="42192"/>
    <lineage>
        <taxon>Eukaryota</taxon>
        <taxon>Metazoa</taxon>
        <taxon>Spiralia</taxon>
        <taxon>Lophotrochozoa</taxon>
        <taxon>Mollusca</taxon>
        <taxon>Bivalvia</taxon>
        <taxon>Autobranchia</taxon>
        <taxon>Pteriomorphia</taxon>
        <taxon>Mytilida</taxon>
        <taxon>Mytiloidea</taxon>
        <taxon>Mytilidae</taxon>
        <taxon>Mytilinae</taxon>
        <taxon>Mytilus</taxon>
    </lineage>
</organism>
<comment type="subcellular location">
    <subcellularLocation>
        <location evidence="2">Cell membrane</location>
        <topology evidence="2">Multi-pass membrane protein</topology>
    </subcellularLocation>
</comment>
<comment type="catalytic activity">
    <reaction evidence="13">
        <text>a 1,2-diacyl-sn-glycerol + H2O = a 2-acylglycerol + a fatty acid + H(+)</text>
        <dbReference type="Rhea" id="RHEA:33275"/>
        <dbReference type="ChEBI" id="CHEBI:15377"/>
        <dbReference type="ChEBI" id="CHEBI:15378"/>
        <dbReference type="ChEBI" id="CHEBI:17389"/>
        <dbReference type="ChEBI" id="CHEBI:17815"/>
        <dbReference type="ChEBI" id="CHEBI:28868"/>
        <dbReference type="EC" id="3.1.1.116"/>
    </reaction>
    <physiologicalReaction direction="left-to-right" evidence="13">
        <dbReference type="Rhea" id="RHEA:33276"/>
    </physiologicalReaction>
</comment>
<protein>
    <recommendedName>
        <fullName evidence="14">sn-1-specific diacylglycerol lipase</fullName>
        <ecNumber evidence="14">3.1.1.116</ecNumber>
    </recommendedName>
</protein>
<dbReference type="EMBL" id="CACVKT020002586">
    <property type="protein sequence ID" value="CAC5378639.1"/>
    <property type="molecule type" value="Genomic_DNA"/>
</dbReference>